<name>A0ABV8S5Q9_9BACL</name>
<dbReference type="RefSeq" id="WP_204604456.1">
    <property type="nucleotide sequence ID" value="NZ_JBHSED010000004.1"/>
</dbReference>
<dbReference type="Gene3D" id="1.20.120.450">
    <property type="entry name" value="dinb family like domain"/>
    <property type="match status" value="1"/>
</dbReference>
<organism evidence="3 4">
    <name type="scientific">Cohnella boryungensis</name>
    <dbReference type="NCBI Taxonomy" id="768479"/>
    <lineage>
        <taxon>Bacteria</taxon>
        <taxon>Bacillati</taxon>
        <taxon>Bacillota</taxon>
        <taxon>Bacilli</taxon>
        <taxon>Bacillales</taxon>
        <taxon>Paenibacillaceae</taxon>
        <taxon>Cohnella</taxon>
    </lineage>
</organism>
<evidence type="ECO:0000256" key="1">
    <source>
        <dbReference type="ARBA" id="ARBA00008635"/>
    </source>
</evidence>
<dbReference type="SUPFAM" id="SSF109854">
    <property type="entry name" value="DinB/YfiT-like putative metalloenzymes"/>
    <property type="match status" value="1"/>
</dbReference>
<evidence type="ECO:0000313" key="3">
    <source>
        <dbReference type="EMBL" id="MFC4302691.1"/>
    </source>
</evidence>
<dbReference type="InterPro" id="IPR007837">
    <property type="entry name" value="DinB"/>
</dbReference>
<reference evidence="4" key="1">
    <citation type="journal article" date="2019" name="Int. J. Syst. Evol. Microbiol.">
        <title>The Global Catalogue of Microorganisms (GCM) 10K type strain sequencing project: providing services to taxonomists for standard genome sequencing and annotation.</title>
        <authorList>
            <consortium name="The Broad Institute Genomics Platform"/>
            <consortium name="The Broad Institute Genome Sequencing Center for Infectious Disease"/>
            <person name="Wu L."/>
            <person name="Ma J."/>
        </authorList>
    </citation>
    <scope>NUCLEOTIDE SEQUENCE [LARGE SCALE GENOMIC DNA]</scope>
    <source>
        <strain evidence="4">CGMCC 4.1641</strain>
    </source>
</reference>
<dbReference type="Pfam" id="PF05163">
    <property type="entry name" value="DinB"/>
    <property type="match status" value="1"/>
</dbReference>
<keyword evidence="4" id="KW-1185">Reference proteome</keyword>
<comment type="caution">
    <text evidence="3">The sequence shown here is derived from an EMBL/GenBank/DDBJ whole genome shotgun (WGS) entry which is preliminary data.</text>
</comment>
<keyword evidence="2" id="KW-0479">Metal-binding</keyword>
<dbReference type="Proteomes" id="UP001595755">
    <property type="component" value="Unassembled WGS sequence"/>
</dbReference>
<dbReference type="EMBL" id="JBHSED010000004">
    <property type="protein sequence ID" value="MFC4302691.1"/>
    <property type="molecule type" value="Genomic_DNA"/>
</dbReference>
<protein>
    <submittedName>
        <fullName evidence="3">DinB family protein</fullName>
    </submittedName>
</protein>
<accession>A0ABV8S5Q9</accession>
<evidence type="ECO:0000256" key="2">
    <source>
        <dbReference type="ARBA" id="ARBA00022723"/>
    </source>
</evidence>
<evidence type="ECO:0000313" key="4">
    <source>
        <dbReference type="Proteomes" id="UP001595755"/>
    </source>
</evidence>
<sequence length="162" mass="18637">MNGTLQMRDHLLQELDLVVRTTGSLIARIGEGEWAYRPQANMRSLLELVHHLVAIPASDLAILQEKSEPEVAAIENASAGIADRELLVRRLEDNCELFKRYILSLSEDELLHKSTKAYYLDHGAVQAKWLIEVVTHMFHHRSQLYNYLKQNGHDVQFFILYA</sequence>
<gene>
    <name evidence="3" type="ORF">ACFO1S_04450</name>
</gene>
<proteinExistence type="inferred from homology"/>
<dbReference type="InterPro" id="IPR034660">
    <property type="entry name" value="DinB/YfiT-like"/>
</dbReference>
<comment type="similarity">
    <text evidence="1">Belongs to the DinB family.</text>
</comment>